<name>A0A0A9FPW0_ARUDO</name>
<proteinExistence type="predicted"/>
<dbReference type="EMBL" id="GBRH01185555">
    <property type="protein sequence ID" value="JAE12341.1"/>
    <property type="molecule type" value="Transcribed_RNA"/>
</dbReference>
<protein>
    <submittedName>
        <fullName evidence="1">Uncharacterized protein</fullName>
    </submittedName>
</protein>
<reference evidence="1" key="2">
    <citation type="journal article" date="2015" name="Data Brief">
        <title>Shoot transcriptome of the giant reed, Arundo donax.</title>
        <authorList>
            <person name="Barrero R.A."/>
            <person name="Guerrero F.D."/>
            <person name="Moolhuijzen P."/>
            <person name="Goolsby J.A."/>
            <person name="Tidwell J."/>
            <person name="Bellgard S.E."/>
            <person name="Bellgard M.I."/>
        </authorList>
    </citation>
    <scope>NUCLEOTIDE SEQUENCE</scope>
    <source>
        <tissue evidence="1">Shoot tissue taken approximately 20 cm above the soil surface</tissue>
    </source>
</reference>
<sequence>MIKLAFLQNIIPYSLYLASPYVCIYIPLS</sequence>
<accession>A0A0A9FPW0</accession>
<reference evidence="1" key="1">
    <citation type="submission" date="2014-09" db="EMBL/GenBank/DDBJ databases">
        <authorList>
            <person name="Magalhaes I.L.F."/>
            <person name="Oliveira U."/>
            <person name="Santos F.R."/>
            <person name="Vidigal T.H.D.A."/>
            <person name="Brescovit A.D."/>
            <person name="Santos A.J."/>
        </authorList>
    </citation>
    <scope>NUCLEOTIDE SEQUENCE</scope>
    <source>
        <tissue evidence="1">Shoot tissue taken approximately 20 cm above the soil surface</tissue>
    </source>
</reference>
<organism evidence="1">
    <name type="scientific">Arundo donax</name>
    <name type="common">Giant reed</name>
    <name type="synonym">Donax arundinaceus</name>
    <dbReference type="NCBI Taxonomy" id="35708"/>
    <lineage>
        <taxon>Eukaryota</taxon>
        <taxon>Viridiplantae</taxon>
        <taxon>Streptophyta</taxon>
        <taxon>Embryophyta</taxon>
        <taxon>Tracheophyta</taxon>
        <taxon>Spermatophyta</taxon>
        <taxon>Magnoliopsida</taxon>
        <taxon>Liliopsida</taxon>
        <taxon>Poales</taxon>
        <taxon>Poaceae</taxon>
        <taxon>PACMAD clade</taxon>
        <taxon>Arundinoideae</taxon>
        <taxon>Arundineae</taxon>
        <taxon>Arundo</taxon>
    </lineage>
</organism>
<evidence type="ECO:0000313" key="1">
    <source>
        <dbReference type="EMBL" id="JAE12341.1"/>
    </source>
</evidence>
<dbReference type="AlphaFoldDB" id="A0A0A9FPW0"/>